<keyword evidence="6" id="KW-0539">Nucleus</keyword>
<reference evidence="10 11" key="1">
    <citation type="journal article" date="2018" name="Nat. Ecol. Evol.">
        <title>Genomic signatures of mitonuclear coevolution across populations of Tigriopus californicus.</title>
        <authorList>
            <person name="Barreto F.S."/>
            <person name="Watson E.T."/>
            <person name="Lima T.G."/>
            <person name="Willett C.S."/>
            <person name="Edmands S."/>
            <person name="Li W."/>
            <person name="Burton R.S."/>
        </authorList>
    </citation>
    <scope>NUCLEOTIDE SEQUENCE [LARGE SCALE GENOMIC DNA]</scope>
    <source>
        <strain evidence="10 11">San Diego</strain>
    </source>
</reference>
<dbReference type="AlphaFoldDB" id="A0A553PP69"/>
<dbReference type="PANTHER" id="PTHR24409">
    <property type="entry name" value="ZINC FINGER PROTEIN 142"/>
    <property type="match status" value="1"/>
</dbReference>
<evidence type="ECO:0000313" key="10">
    <source>
        <dbReference type="EMBL" id="TRY79472.1"/>
    </source>
</evidence>
<evidence type="ECO:0000256" key="7">
    <source>
        <dbReference type="PROSITE-ProRule" id="PRU00042"/>
    </source>
</evidence>
<sequence>MEDVDTKDALGALVQAVETNTIVIEHDLTEAVNSALESAPHDGEDEDGQMEEMDQEDQDEQDRQDAEDQQRAEEENQSSMETPAKNKNYSRYDAGRKYREVWQEIHPWVSRAVPDEAIGTQNAMIAPMSIKRERLDDDPKTEMENLALNSSVEAIMEAVGPKVFDKLSIWEIILHKATQSQDFNAMDLVIKDVENILMEMKLLMNNCFDHVELTRRRQREILSQQKVGVNISKFLANAIEIESGFWNQRDPDDVTYRNGLEVGLLIPMVMSYPSHEVDDIKTSIKAKSKKKIRGRDPLDDPEYVARRRAPGKRIKHTKCPKCGKDYGPGENNKTHMPSCPASLKYKKVGALMYCCYDNCPNPEQEYKLREDILRHFDEHHFTDEARTIPCTYDGCKQMFATVTLRNIHIRKSHEKLFACDQCPKRFWSEKNLNDHIKNGHTLKDSGEAPAKAVELCRKCGKMMIRTSLSKHESRCTGYACRNPQWKEVNGEFFCTVRDCHIKHGFSGMYGLRVHFFNSHLDEAEKQFECEHCGKKYADRIMFRKHVKAVHVKPYVCSLCTGRFGNKSQLAEHMNIHTGNKPHACDKCDFRCAKKFNLIDHKQKKHNDLAGRNYHCGICGKVFLTSGRLTSHFRIIHQDGLVEGTPKKKAVKRGKSMPKIVLVDGKEKNMSGQAEQDIAVDFLMNQDQADFM</sequence>
<feature type="region of interest" description="Disordered" evidence="8">
    <location>
        <begin position="31"/>
        <end position="90"/>
    </location>
</feature>
<keyword evidence="4 7" id="KW-0863">Zinc-finger</keyword>
<evidence type="ECO:0000256" key="2">
    <source>
        <dbReference type="ARBA" id="ARBA00022723"/>
    </source>
</evidence>
<evidence type="ECO:0000313" key="11">
    <source>
        <dbReference type="Proteomes" id="UP000318571"/>
    </source>
</evidence>
<comment type="subcellular location">
    <subcellularLocation>
        <location evidence="1">Nucleus</location>
    </subcellularLocation>
</comment>
<dbReference type="Pfam" id="PF00096">
    <property type="entry name" value="zf-C2H2"/>
    <property type="match status" value="2"/>
</dbReference>
<dbReference type="EMBL" id="VCGU01000002">
    <property type="protein sequence ID" value="TRY79472.1"/>
    <property type="molecule type" value="Genomic_DNA"/>
</dbReference>
<evidence type="ECO:0000256" key="4">
    <source>
        <dbReference type="ARBA" id="ARBA00022771"/>
    </source>
</evidence>
<feature type="domain" description="C2H2-type" evidence="9">
    <location>
        <begin position="527"/>
        <end position="550"/>
    </location>
</feature>
<evidence type="ECO:0000259" key="9">
    <source>
        <dbReference type="PROSITE" id="PS50157"/>
    </source>
</evidence>
<evidence type="ECO:0000256" key="5">
    <source>
        <dbReference type="ARBA" id="ARBA00022833"/>
    </source>
</evidence>
<feature type="domain" description="C2H2-type" evidence="9">
    <location>
        <begin position="417"/>
        <end position="445"/>
    </location>
</feature>
<proteinExistence type="predicted"/>
<evidence type="ECO:0000256" key="1">
    <source>
        <dbReference type="ARBA" id="ARBA00004123"/>
    </source>
</evidence>
<dbReference type="InterPro" id="IPR013087">
    <property type="entry name" value="Znf_C2H2_type"/>
</dbReference>
<name>A0A553PP69_TIGCA</name>
<dbReference type="STRING" id="6832.A0A553PP69"/>
<dbReference type="InterPro" id="IPR036236">
    <property type="entry name" value="Znf_C2H2_sf"/>
</dbReference>
<keyword evidence="11" id="KW-1185">Reference proteome</keyword>
<dbReference type="PROSITE" id="PS50157">
    <property type="entry name" value="ZINC_FINGER_C2H2_2"/>
    <property type="match status" value="4"/>
</dbReference>
<dbReference type="Gene3D" id="3.30.160.60">
    <property type="entry name" value="Classic Zinc Finger"/>
    <property type="match status" value="3"/>
</dbReference>
<organism evidence="10 11">
    <name type="scientific">Tigriopus californicus</name>
    <name type="common">Marine copepod</name>
    <dbReference type="NCBI Taxonomy" id="6832"/>
    <lineage>
        <taxon>Eukaryota</taxon>
        <taxon>Metazoa</taxon>
        <taxon>Ecdysozoa</taxon>
        <taxon>Arthropoda</taxon>
        <taxon>Crustacea</taxon>
        <taxon>Multicrustacea</taxon>
        <taxon>Hexanauplia</taxon>
        <taxon>Copepoda</taxon>
        <taxon>Harpacticoida</taxon>
        <taxon>Harpacticidae</taxon>
        <taxon>Tigriopus</taxon>
    </lineage>
</organism>
<dbReference type="PROSITE" id="PS00028">
    <property type="entry name" value="ZINC_FINGER_C2H2_1"/>
    <property type="match status" value="3"/>
</dbReference>
<dbReference type="FunFam" id="3.30.160.60:FF:000145">
    <property type="entry name" value="Zinc finger protein 574"/>
    <property type="match status" value="1"/>
</dbReference>
<evidence type="ECO:0000256" key="3">
    <source>
        <dbReference type="ARBA" id="ARBA00022737"/>
    </source>
</evidence>
<dbReference type="GO" id="GO:0005634">
    <property type="term" value="C:nucleus"/>
    <property type="evidence" value="ECO:0007669"/>
    <property type="project" value="UniProtKB-SubCell"/>
</dbReference>
<dbReference type="GO" id="GO:0000977">
    <property type="term" value="F:RNA polymerase II transcription regulatory region sequence-specific DNA binding"/>
    <property type="evidence" value="ECO:0007669"/>
    <property type="project" value="TreeGrafter"/>
</dbReference>
<evidence type="ECO:0000256" key="8">
    <source>
        <dbReference type="SAM" id="MobiDB-lite"/>
    </source>
</evidence>
<feature type="domain" description="C2H2-type" evidence="9">
    <location>
        <begin position="613"/>
        <end position="636"/>
    </location>
</feature>
<feature type="compositionally biased region" description="Basic and acidic residues" evidence="8">
    <location>
        <begin position="61"/>
        <end position="74"/>
    </location>
</feature>
<dbReference type="GO" id="GO:0000981">
    <property type="term" value="F:DNA-binding transcription factor activity, RNA polymerase II-specific"/>
    <property type="evidence" value="ECO:0007669"/>
    <property type="project" value="TreeGrafter"/>
</dbReference>
<comment type="caution">
    <text evidence="10">The sequence shown here is derived from an EMBL/GenBank/DDBJ whole genome shotgun (WGS) entry which is preliminary data.</text>
</comment>
<feature type="compositionally biased region" description="Polar residues" evidence="8">
    <location>
        <begin position="77"/>
        <end position="89"/>
    </location>
</feature>
<accession>A0A553PP69</accession>
<dbReference type="SMART" id="SM00355">
    <property type="entry name" value="ZnF_C2H2"/>
    <property type="match status" value="8"/>
</dbReference>
<keyword evidence="5" id="KW-0862">Zinc</keyword>
<keyword evidence="2" id="KW-0479">Metal-binding</keyword>
<feature type="domain" description="C2H2-type" evidence="9">
    <location>
        <begin position="554"/>
        <end position="581"/>
    </location>
</feature>
<dbReference type="PANTHER" id="PTHR24409:SF295">
    <property type="entry name" value="AZ2-RELATED"/>
    <property type="match status" value="1"/>
</dbReference>
<gene>
    <name evidence="10" type="ORF">TCAL_06567</name>
</gene>
<evidence type="ECO:0000256" key="6">
    <source>
        <dbReference type="ARBA" id="ARBA00023242"/>
    </source>
</evidence>
<feature type="compositionally biased region" description="Acidic residues" evidence="8">
    <location>
        <begin position="43"/>
        <end position="60"/>
    </location>
</feature>
<dbReference type="GO" id="GO:0008270">
    <property type="term" value="F:zinc ion binding"/>
    <property type="evidence" value="ECO:0007669"/>
    <property type="project" value="UniProtKB-KW"/>
</dbReference>
<keyword evidence="3" id="KW-0677">Repeat</keyword>
<dbReference type="Proteomes" id="UP000318571">
    <property type="component" value="Chromosome 6"/>
</dbReference>
<dbReference type="SUPFAM" id="SSF57667">
    <property type="entry name" value="beta-beta-alpha zinc fingers"/>
    <property type="match status" value="4"/>
</dbReference>
<protein>
    <recommendedName>
        <fullName evidence="9">C2H2-type domain-containing protein</fullName>
    </recommendedName>
</protein>